<keyword evidence="2" id="KW-1185">Reference proteome</keyword>
<proteinExistence type="predicted"/>
<comment type="caution">
    <text evidence="1">The sequence shown here is derived from an EMBL/GenBank/DDBJ whole genome shotgun (WGS) entry which is preliminary data.</text>
</comment>
<accession>A0A9P4M4K4</accession>
<sequence>MSDTIANAATRVFNIPELLELILLNLPWDRPYEEIHSSRFIILSQSVSRTWQRLLHVSTPIRARLYLPCATDKTESASWLEKSAFPPAQPNPWTTFLLLRQRSWGTAYPFDNTYSAYNLDPSKPKLWTFALEISRAQFDRLPPPGNWRDMLLASPPFMDMWCTRAFYEMGSGRAPFVTYLDYQPGKPKWEQKYVEHRPAGITLGDVVDVVTELFAKTTSNYVKWVRIESVRRPPKGREADSVFKDAMDGMPKTRSLLPMSSAMLWSEHYGAS</sequence>
<dbReference type="AlphaFoldDB" id="A0A9P4M4K4"/>
<organism evidence="1 2">
    <name type="scientific">Rhizodiscina lignyota</name>
    <dbReference type="NCBI Taxonomy" id="1504668"/>
    <lineage>
        <taxon>Eukaryota</taxon>
        <taxon>Fungi</taxon>
        <taxon>Dikarya</taxon>
        <taxon>Ascomycota</taxon>
        <taxon>Pezizomycotina</taxon>
        <taxon>Dothideomycetes</taxon>
        <taxon>Pleosporomycetidae</taxon>
        <taxon>Aulographales</taxon>
        <taxon>Rhizodiscinaceae</taxon>
        <taxon>Rhizodiscina</taxon>
    </lineage>
</organism>
<evidence type="ECO:0000313" key="2">
    <source>
        <dbReference type="Proteomes" id="UP000799772"/>
    </source>
</evidence>
<protein>
    <submittedName>
        <fullName evidence="1">Uncharacterized protein</fullName>
    </submittedName>
</protein>
<dbReference type="Proteomes" id="UP000799772">
    <property type="component" value="Unassembled WGS sequence"/>
</dbReference>
<gene>
    <name evidence="1" type="ORF">NA57DRAFT_62021</name>
</gene>
<dbReference type="OrthoDB" id="3933152at2759"/>
<dbReference type="EMBL" id="ML978141">
    <property type="protein sequence ID" value="KAF2092919.1"/>
    <property type="molecule type" value="Genomic_DNA"/>
</dbReference>
<reference evidence="1" key="1">
    <citation type="journal article" date="2020" name="Stud. Mycol.">
        <title>101 Dothideomycetes genomes: a test case for predicting lifestyles and emergence of pathogens.</title>
        <authorList>
            <person name="Haridas S."/>
            <person name="Albert R."/>
            <person name="Binder M."/>
            <person name="Bloem J."/>
            <person name="Labutti K."/>
            <person name="Salamov A."/>
            <person name="Andreopoulos B."/>
            <person name="Baker S."/>
            <person name="Barry K."/>
            <person name="Bills G."/>
            <person name="Bluhm B."/>
            <person name="Cannon C."/>
            <person name="Castanera R."/>
            <person name="Culley D."/>
            <person name="Daum C."/>
            <person name="Ezra D."/>
            <person name="Gonzalez J."/>
            <person name="Henrissat B."/>
            <person name="Kuo A."/>
            <person name="Liang C."/>
            <person name="Lipzen A."/>
            <person name="Lutzoni F."/>
            <person name="Magnuson J."/>
            <person name="Mondo S."/>
            <person name="Nolan M."/>
            <person name="Ohm R."/>
            <person name="Pangilinan J."/>
            <person name="Park H.-J."/>
            <person name="Ramirez L."/>
            <person name="Alfaro M."/>
            <person name="Sun H."/>
            <person name="Tritt A."/>
            <person name="Yoshinaga Y."/>
            <person name="Zwiers L.-H."/>
            <person name="Turgeon B."/>
            <person name="Goodwin S."/>
            <person name="Spatafora J."/>
            <person name="Crous P."/>
            <person name="Grigoriev I."/>
        </authorList>
    </citation>
    <scope>NUCLEOTIDE SEQUENCE</scope>
    <source>
        <strain evidence="1">CBS 133067</strain>
    </source>
</reference>
<evidence type="ECO:0000313" key="1">
    <source>
        <dbReference type="EMBL" id="KAF2092919.1"/>
    </source>
</evidence>
<name>A0A9P4M4K4_9PEZI</name>